<organism evidence="1 2">
    <name type="scientific">Melia azedarach</name>
    <name type="common">Chinaberry tree</name>
    <dbReference type="NCBI Taxonomy" id="155640"/>
    <lineage>
        <taxon>Eukaryota</taxon>
        <taxon>Viridiplantae</taxon>
        <taxon>Streptophyta</taxon>
        <taxon>Embryophyta</taxon>
        <taxon>Tracheophyta</taxon>
        <taxon>Spermatophyta</taxon>
        <taxon>Magnoliopsida</taxon>
        <taxon>eudicotyledons</taxon>
        <taxon>Gunneridae</taxon>
        <taxon>Pentapetalae</taxon>
        <taxon>rosids</taxon>
        <taxon>malvids</taxon>
        <taxon>Sapindales</taxon>
        <taxon>Meliaceae</taxon>
        <taxon>Melia</taxon>
    </lineage>
</organism>
<gene>
    <name evidence="1" type="ORF">OWV82_017080</name>
</gene>
<protein>
    <submittedName>
        <fullName evidence="1">Coilin</fullName>
    </submittedName>
</protein>
<proteinExistence type="predicted"/>
<name>A0ACC1XJ28_MELAZ</name>
<dbReference type="Proteomes" id="UP001164539">
    <property type="component" value="Chromosome 9"/>
</dbReference>
<sequence>MGEGQGLMERVRLRLVFDSNHILSNAQKQEGLKKSWFLFKPKITTTISDLAENILFLFDLHSSCPHGIILSMDGFILPSFESTLIFKDNDIICVRRKRGASTETIGLDNVANALEDVQTVNQPVHAGLKLLASAEFVKETRGYESEPEDDEHEKSFDALNLEDTPDVNKVSKKRKPLKKLQGSKRKKSKLLTAEESPVVLKDVQNDIHGVKCGSSHHRSLLKKERPSDVQKEPEKSSTPEHMPNVKRSSQIQENGKGSVDLSPAGTKKLPSRSARRKKAKRQWLREQAKLEKLHQKKLLAEDDLQSPDKDDLNLSNEHQQQDPNSHGKDNKRLCEENQQPDLNSDEDDDVVPVIIRPGHIRFEPLDKVDAVQAVQQNEIPMEPFQWNGITSKKKGQKWGKEKAVFSKRNSHGYSNEISETPTIEEMIPVSKGVDFDKLPHYTSLPKEGDVIAYRLIELSSCWTPEPTTFRVGKISWYDSESNKIMLAPVPEYPVVFEKKTDEDASAVQSDTLYGEDGSLQIDFSLLLDVRIVLHSGEVNEVYGRDQDTVTNLRDNNKHEKAHAPSQESGKVSEGDKDAVKNVGDNSNNDKTNVVTQENGKVNAWEEINQVLCAKKAELSQVDDQSTKKNSSRSSPWSYKALRSSALGPTMAFLRSQNGL</sequence>
<reference evidence="1 2" key="1">
    <citation type="journal article" date="2023" name="Science">
        <title>Complex scaffold remodeling in plant triterpene biosynthesis.</title>
        <authorList>
            <person name="De La Pena R."/>
            <person name="Hodgson H."/>
            <person name="Liu J.C."/>
            <person name="Stephenson M.J."/>
            <person name="Martin A.C."/>
            <person name="Owen C."/>
            <person name="Harkess A."/>
            <person name="Leebens-Mack J."/>
            <person name="Jimenez L.E."/>
            <person name="Osbourn A."/>
            <person name="Sattely E.S."/>
        </authorList>
    </citation>
    <scope>NUCLEOTIDE SEQUENCE [LARGE SCALE GENOMIC DNA]</scope>
    <source>
        <strain evidence="2">cv. JPN11</strain>
        <tissue evidence="1">Leaf</tissue>
    </source>
</reference>
<dbReference type="EMBL" id="CM051402">
    <property type="protein sequence ID" value="KAJ4710987.1"/>
    <property type="molecule type" value="Genomic_DNA"/>
</dbReference>
<evidence type="ECO:0000313" key="2">
    <source>
        <dbReference type="Proteomes" id="UP001164539"/>
    </source>
</evidence>
<evidence type="ECO:0000313" key="1">
    <source>
        <dbReference type="EMBL" id="KAJ4710987.1"/>
    </source>
</evidence>
<accession>A0ACC1XJ28</accession>
<comment type="caution">
    <text evidence="1">The sequence shown here is derived from an EMBL/GenBank/DDBJ whole genome shotgun (WGS) entry which is preliminary data.</text>
</comment>
<keyword evidence="2" id="KW-1185">Reference proteome</keyword>